<proteinExistence type="predicted"/>
<dbReference type="EMBL" id="JBHSBU010000001">
    <property type="protein sequence ID" value="MFC4158097.1"/>
    <property type="molecule type" value="Genomic_DNA"/>
</dbReference>
<dbReference type="Proteomes" id="UP001595791">
    <property type="component" value="Unassembled WGS sequence"/>
</dbReference>
<evidence type="ECO:0000313" key="3">
    <source>
        <dbReference type="Proteomes" id="UP001595791"/>
    </source>
</evidence>
<feature type="region of interest" description="Disordered" evidence="1">
    <location>
        <begin position="1"/>
        <end position="34"/>
    </location>
</feature>
<gene>
    <name evidence="2" type="ORF">ACFOW7_01875</name>
</gene>
<accession>A0ABV8MKC8</accession>
<organism evidence="2 3">
    <name type="scientific">Chitinimonas lacunae</name>
    <dbReference type="NCBI Taxonomy" id="1963018"/>
    <lineage>
        <taxon>Bacteria</taxon>
        <taxon>Pseudomonadati</taxon>
        <taxon>Pseudomonadota</taxon>
        <taxon>Betaproteobacteria</taxon>
        <taxon>Neisseriales</taxon>
        <taxon>Chitinibacteraceae</taxon>
        <taxon>Chitinimonas</taxon>
    </lineage>
</organism>
<evidence type="ECO:0000313" key="2">
    <source>
        <dbReference type="EMBL" id="MFC4158097.1"/>
    </source>
</evidence>
<evidence type="ECO:0000256" key="1">
    <source>
        <dbReference type="SAM" id="MobiDB-lite"/>
    </source>
</evidence>
<comment type="caution">
    <text evidence="2">The sequence shown here is derived from an EMBL/GenBank/DDBJ whole genome shotgun (WGS) entry which is preliminary data.</text>
</comment>
<dbReference type="RefSeq" id="WP_378160415.1">
    <property type="nucleotide sequence ID" value="NZ_JBHSBU010000001.1"/>
</dbReference>
<keyword evidence="3" id="KW-1185">Reference proteome</keyword>
<protein>
    <submittedName>
        <fullName evidence="2">Uncharacterized protein</fullName>
    </submittedName>
</protein>
<sequence>MSSPNPNIDPAKGRPCGDDPLNPDAGWHDKTPGGVPVRFWMKEVNRRVYNYAPDDLPEVMIGRPLN</sequence>
<reference evidence="3" key="1">
    <citation type="journal article" date="2019" name="Int. J. Syst. Evol. Microbiol.">
        <title>The Global Catalogue of Microorganisms (GCM) 10K type strain sequencing project: providing services to taxonomists for standard genome sequencing and annotation.</title>
        <authorList>
            <consortium name="The Broad Institute Genomics Platform"/>
            <consortium name="The Broad Institute Genome Sequencing Center for Infectious Disease"/>
            <person name="Wu L."/>
            <person name="Ma J."/>
        </authorList>
    </citation>
    <scope>NUCLEOTIDE SEQUENCE [LARGE SCALE GENOMIC DNA]</scope>
    <source>
        <strain evidence="3">LMG 29894</strain>
    </source>
</reference>
<name>A0ABV8MKC8_9NEIS</name>